<dbReference type="InterPro" id="IPR041470">
    <property type="entry name" value="GCP_N"/>
</dbReference>
<evidence type="ECO:0000256" key="4">
    <source>
        <dbReference type="ARBA" id="ARBA00023212"/>
    </source>
</evidence>
<dbReference type="GO" id="GO:0000930">
    <property type="term" value="C:gamma-tubulin complex"/>
    <property type="evidence" value="ECO:0007669"/>
    <property type="project" value="TreeGrafter"/>
</dbReference>
<gene>
    <name evidence="9" type="ORF">QE152_g1432</name>
</gene>
<reference evidence="9 10" key="1">
    <citation type="journal article" date="2024" name="BMC Genomics">
        <title>De novo assembly and annotation of Popillia japonica's genome with initial clues to its potential as an invasive pest.</title>
        <authorList>
            <person name="Cucini C."/>
            <person name="Boschi S."/>
            <person name="Funari R."/>
            <person name="Cardaioli E."/>
            <person name="Iannotti N."/>
            <person name="Marturano G."/>
            <person name="Paoli F."/>
            <person name="Bruttini M."/>
            <person name="Carapelli A."/>
            <person name="Frati F."/>
            <person name="Nardi F."/>
        </authorList>
    </citation>
    <scope>NUCLEOTIDE SEQUENCE [LARGE SCALE GENOMIC DNA]</scope>
    <source>
        <strain evidence="9">DMR45628</strain>
    </source>
</reference>
<dbReference type="GO" id="GO:0051321">
    <property type="term" value="P:meiotic cell cycle"/>
    <property type="evidence" value="ECO:0007669"/>
    <property type="project" value="TreeGrafter"/>
</dbReference>
<dbReference type="InterPro" id="IPR040457">
    <property type="entry name" value="GCP_C"/>
</dbReference>
<feature type="domain" description="Gamma tubulin complex component C-terminal" evidence="7">
    <location>
        <begin position="759"/>
        <end position="926"/>
    </location>
</feature>
<dbReference type="Proteomes" id="UP001458880">
    <property type="component" value="Unassembled WGS sequence"/>
</dbReference>
<dbReference type="GO" id="GO:0007020">
    <property type="term" value="P:microtubule nucleation"/>
    <property type="evidence" value="ECO:0007669"/>
    <property type="project" value="InterPro"/>
</dbReference>
<keyword evidence="2 5" id="KW-0963">Cytoplasm</keyword>
<dbReference type="AlphaFoldDB" id="A0AAW1N2L7"/>
<evidence type="ECO:0000313" key="10">
    <source>
        <dbReference type="Proteomes" id="UP001458880"/>
    </source>
</evidence>
<evidence type="ECO:0000256" key="3">
    <source>
        <dbReference type="ARBA" id="ARBA00022701"/>
    </source>
</evidence>
<dbReference type="GO" id="GO:0051225">
    <property type="term" value="P:spindle assembly"/>
    <property type="evidence" value="ECO:0007669"/>
    <property type="project" value="TreeGrafter"/>
</dbReference>
<feature type="compositionally biased region" description="Acidic residues" evidence="6">
    <location>
        <begin position="152"/>
        <end position="161"/>
    </location>
</feature>
<evidence type="ECO:0000256" key="6">
    <source>
        <dbReference type="SAM" id="MobiDB-lite"/>
    </source>
</evidence>
<dbReference type="EMBL" id="JASPKY010000009">
    <property type="protein sequence ID" value="KAK9754202.1"/>
    <property type="molecule type" value="Genomic_DNA"/>
</dbReference>
<evidence type="ECO:0000256" key="1">
    <source>
        <dbReference type="ARBA" id="ARBA00010337"/>
    </source>
</evidence>
<comment type="similarity">
    <text evidence="1 5">Belongs to the TUBGCP family.</text>
</comment>
<dbReference type="Pfam" id="PF17681">
    <property type="entry name" value="GCP_N_terminal"/>
    <property type="match status" value="1"/>
</dbReference>
<keyword evidence="10" id="KW-1185">Reference proteome</keyword>
<evidence type="ECO:0000256" key="5">
    <source>
        <dbReference type="RuleBase" id="RU363050"/>
    </source>
</evidence>
<accession>A0AAW1N2L7</accession>
<evidence type="ECO:0000256" key="2">
    <source>
        <dbReference type="ARBA" id="ARBA00022490"/>
    </source>
</evidence>
<protein>
    <recommendedName>
        <fullName evidence="5">Gamma-tubulin complex component</fullName>
    </recommendedName>
</protein>
<comment type="subcellular location">
    <subcellularLocation>
        <location evidence="5">Cytoplasm</location>
        <location evidence="5">Cytoskeleton</location>
        <location evidence="5">Microtubule organizing center</location>
    </subcellularLocation>
</comment>
<dbReference type="PANTHER" id="PTHR19302:SF33">
    <property type="entry name" value="GAMMA-TUBULIN COMPLEX COMPONENT 5"/>
    <property type="match status" value="1"/>
</dbReference>
<keyword evidence="3 5" id="KW-0493">Microtubule</keyword>
<dbReference type="PANTHER" id="PTHR19302">
    <property type="entry name" value="GAMMA TUBULIN COMPLEX PROTEIN"/>
    <property type="match status" value="1"/>
</dbReference>
<name>A0AAW1N2L7_POPJA</name>
<dbReference type="Gene3D" id="1.20.120.1900">
    <property type="entry name" value="Gamma-tubulin complex, C-terminal domain"/>
    <property type="match status" value="1"/>
</dbReference>
<dbReference type="InterPro" id="IPR007259">
    <property type="entry name" value="GCP"/>
</dbReference>
<dbReference type="GO" id="GO:0000278">
    <property type="term" value="P:mitotic cell cycle"/>
    <property type="evidence" value="ECO:0007669"/>
    <property type="project" value="TreeGrafter"/>
</dbReference>
<evidence type="ECO:0000259" key="7">
    <source>
        <dbReference type="Pfam" id="PF04130"/>
    </source>
</evidence>
<dbReference type="GO" id="GO:0043015">
    <property type="term" value="F:gamma-tubulin binding"/>
    <property type="evidence" value="ECO:0007669"/>
    <property type="project" value="InterPro"/>
</dbReference>
<dbReference type="GO" id="GO:0005874">
    <property type="term" value="C:microtubule"/>
    <property type="evidence" value="ECO:0007669"/>
    <property type="project" value="UniProtKB-KW"/>
</dbReference>
<sequence>MSSYPNVEVLTLIKELVLNLTNFKEGSPLFNHVENYIINCVQNADSMVFLKKKDIDRSIASLSDKFIFHGFTIQANDLTKHYENFLPNSTPKHLCESKLNTIKFLLCLAESPTTKFLDNPEQIPVVEYVEEIDWPNYLREGIERWSPPPGDSSDDWSDVTESDTSHLSSSPDTPVESKKIVRLDEIDTNDKLIANYQSWKENVQNSIQTNWFSKESVCIPPESSNIDANIAICWDDFLEYSVKGLINIKRSNIIPEYCVLREILWQCFVSHNSFVFNFVGDRLLPKENVTIASVRPVTFQTFLNEFLPYIELLHEFQSFHESLLDENEYIKAPDTYRSYDNSLRNFLKPIFDHVIKIEREILTQDSTFTLLKLANEFKQIFKTVNILGHIHHNIVLDFKNNDPLVCVTTLLSRLHYGLVHCVSKNELDIYLTLYLESLFKYLAIINSWLSNDTLIDVCGEFIIKQVNITSNDSIDYSDSTYITVFTENIMSEDKSNWNMGFIVREMSEIHRDDSIFKLIVTDVLQIGKNIHFLRLLKKLYLLEDITNTESLYDELISRVLKEISSYFNHNTEEDESEVIQIENKGDSDEFQFKFPAICPDHCKYPTEMDKLENLVDTSDGFLMLALKNYFIAGNEEPPPKLKPLYQKISEITKTLYPAKQIVDAAFSQILRDRYSQSGYLVKTILIEDYEMQKHFELLRHLFLFKDDIIFPLYRRLFVQMIDHKRFDNDIWITTQLHDIMIDLYPKFYEKCVVKISEAPQILDDPLRACEMVDINYIISWPVNLIISEKHLEMYSELFRLILKMKWALYTLNHLYFNEIENQWGKGKSPHPKALNLFLRNLKVFRFHLLNQFSNIQHYILGYVFNKYLRKFEQDFEAAYNLDTLILSHSNFINSVYTASMDFQKLNEKGHGFNLLLYIVKRFQGIWRDVRKCNQKDLVKYEEMFIKCKYNLDPVIFPRDLLMDY</sequence>
<evidence type="ECO:0000313" key="9">
    <source>
        <dbReference type="EMBL" id="KAK9754202.1"/>
    </source>
</evidence>
<keyword evidence="4 5" id="KW-0206">Cytoskeleton</keyword>
<evidence type="ECO:0000259" key="8">
    <source>
        <dbReference type="Pfam" id="PF17681"/>
    </source>
</evidence>
<feature type="region of interest" description="Disordered" evidence="6">
    <location>
        <begin position="143"/>
        <end position="176"/>
    </location>
</feature>
<comment type="caution">
    <text evidence="9">The sequence shown here is derived from an EMBL/GenBank/DDBJ whole genome shotgun (WGS) entry which is preliminary data.</text>
</comment>
<dbReference type="InterPro" id="IPR042241">
    <property type="entry name" value="GCP_C_sf"/>
</dbReference>
<dbReference type="GO" id="GO:0051011">
    <property type="term" value="F:microtubule minus-end binding"/>
    <property type="evidence" value="ECO:0007669"/>
    <property type="project" value="TreeGrafter"/>
</dbReference>
<organism evidence="9 10">
    <name type="scientific">Popillia japonica</name>
    <name type="common">Japanese beetle</name>
    <dbReference type="NCBI Taxonomy" id="7064"/>
    <lineage>
        <taxon>Eukaryota</taxon>
        <taxon>Metazoa</taxon>
        <taxon>Ecdysozoa</taxon>
        <taxon>Arthropoda</taxon>
        <taxon>Hexapoda</taxon>
        <taxon>Insecta</taxon>
        <taxon>Pterygota</taxon>
        <taxon>Neoptera</taxon>
        <taxon>Endopterygota</taxon>
        <taxon>Coleoptera</taxon>
        <taxon>Polyphaga</taxon>
        <taxon>Scarabaeiformia</taxon>
        <taxon>Scarabaeidae</taxon>
        <taxon>Rutelinae</taxon>
        <taxon>Popillia</taxon>
    </lineage>
</organism>
<proteinExistence type="inferred from homology"/>
<dbReference type="Pfam" id="PF04130">
    <property type="entry name" value="GCP_C_terminal"/>
    <property type="match status" value="1"/>
</dbReference>
<dbReference type="GO" id="GO:0031122">
    <property type="term" value="P:cytoplasmic microtubule organization"/>
    <property type="evidence" value="ECO:0007669"/>
    <property type="project" value="TreeGrafter"/>
</dbReference>
<dbReference type="GO" id="GO:0000922">
    <property type="term" value="C:spindle pole"/>
    <property type="evidence" value="ECO:0007669"/>
    <property type="project" value="InterPro"/>
</dbReference>
<feature type="domain" description="Gamma tubulin complex component protein N-terminal" evidence="8">
    <location>
        <begin position="268"/>
        <end position="561"/>
    </location>
</feature>